<protein>
    <recommendedName>
        <fullName evidence="4">ISLre2 family transposase</fullName>
    </recommendedName>
</protein>
<reference evidence="2 3" key="1">
    <citation type="submission" date="2017-05" db="EMBL/GenBank/DDBJ databases">
        <title>The Genome Sequence of Enterococcus faecium 7H8_DIV0219.</title>
        <authorList>
            <consortium name="The Broad Institute Genomics Platform"/>
            <consortium name="The Broad Institute Genomic Center for Infectious Diseases"/>
            <person name="Earl A."/>
            <person name="Manson A."/>
            <person name="Schwartman J."/>
            <person name="Gilmore M."/>
            <person name="Abouelleil A."/>
            <person name="Cao P."/>
            <person name="Chapman S."/>
            <person name="Cusick C."/>
            <person name="Shea T."/>
            <person name="Young S."/>
            <person name="Neafsey D."/>
            <person name="Nusbaum C."/>
            <person name="Birren B."/>
        </authorList>
    </citation>
    <scope>NUCLEOTIDE SEQUENCE [LARGE SCALE GENOMIC DNA]</scope>
    <source>
        <strain evidence="2 3">7H8_DIV0219</strain>
    </source>
</reference>
<evidence type="ECO:0000313" key="2">
    <source>
        <dbReference type="EMBL" id="OTN93619.1"/>
    </source>
</evidence>
<dbReference type="NCBIfam" id="NF033529">
    <property type="entry name" value="transpos_ISLre2"/>
    <property type="match status" value="1"/>
</dbReference>
<proteinExistence type="inferred from homology"/>
<dbReference type="EMBL" id="NGKW01000003">
    <property type="protein sequence ID" value="OTN93619.1"/>
    <property type="molecule type" value="Genomic_DNA"/>
</dbReference>
<accession>A0A242BE72</accession>
<evidence type="ECO:0000313" key="3">
    <source>
        <dbReference type="Proteomes" id="UP000194885"/>
    </source>
</evidence>
<dbReference type="InterPro" id="IPR009620">
    <property type="entry name" value="UPF0236"/>
</dbReference>
<sequence>MFNELDFEREYQEKAIERFLEKLHAIERKVGMEVQAQGWKYVKTAQRTVIFTFGEITFSRKCYRRNHEYRYPVDEVLGLPQYTRFSMELLLQIAELATKMPYREVVRTFRLLKGIYITKDTVLKAVQLAGVYYQERETYRYYGENQTNQRQKVPVLYIEGDGIRIKTNRPGEQTAELAHFVIHRGCEEEYRNRKQLIDKHEIVSMSNKKVREEVVDYIYNHYELGEETLVITNSDMGKGYTSYVFKELVAGFSGKHFHFWDRYHMNERIKDFFKGYHPMLQERFFQAIATHNKQEARLVLETIESIVETEEEMVRFKQFSKKFLRDFVHTKSPKAYGFSSDGIGIMESQQSKIANRMKKRGMYWSISGGETMGRMIVDVKENQLRELFFGKWREEYVQFKLLDQPRVQLKKGQEEKDVTRIRVGQIRKIMK</sequence>
<evidence type="ECO:0000256" key="1">
    <source>
        <dbReference type="ARBA" id="ARBA00006539"/>
    </source>
</evidence>
<name>A0A242BE72_ENTFC</name>
<dbReference type="AlphaFoldDB" id="A0A242BE72"/>
<comment type="caution">
    <text evidence="2">The sequence shown here is derived from an EMBL/GenBank/DDBJ whole genome shotgun (WGS) entry which is preliminary data.</text>
</comment>
<organism evidence="2 3">
    <name type="scientific">Enterococcus faecium</name>
    <name type="common">Streptococcus faecium</name>
    <dbReference type="NCBI Taxonomy" id="1352"/>
    <lineage>
        <taxon>Bacteria</taxon>
        <taxon>Bacillati</taxon>
        <taxon>Bacillota</taxon>
        <taxon>Bacilli</taxon>
        <taxon>Lactobacillales</taxon>
        <taxon>Enterococcaceae</taxon>
        <taxon>Enterococcus</taxon>
    </lineage>
</organism>
<comment type="similarity">
    <text evidence="1">Belongs to the UPF0236 family.</text>
</comment>
<evidence type="ECO:0008006" key="4">
    <source>
        <dbReference type="Google" id="ProtNLM"/>
    </source>
</evidence>
<dbReference type="Pfam" id="PF06782">
    <property type="entry name" value="UPF0236"/>
    <property type="match status" value="1"/>
</dbReference>
<gene>
    <name evidence="2" type="ORF">A5810_001495</name>
</gene>
<dbReference type="Proteomes" id="UP000194885">
    <property type="component" value="Unassembled WGS sequence"/>
</dbReference>
<dbReference type="RefSeq" id="WP_256925902.1">
    <property type="nucleotide sequence ID" value="NZ_NGKW01000003.1"/>
</dbReference>